<reference evidence="2 3" key="1">
    <citation type="submission" date="2011-09" db="EMBL/GenBank/DDBJ databases">
        <title>The draft genome of Methanotorris formicicus Mc-S-70.</title>
        <authorList>
            <consortium name="US DOE Joint Genome Institute (JGI-PGF)"/>
            <person name="Lucas S."/>
            <person name="Han J."/>
            <person name="Lapidus A."/>
            <person name="Cheng J.-F."/>
            <person name="Goodwin L."/>
            <person name="Pitluck S."/>
            <person name="Peters L."/>
            <person name="Land M.L."/>
            <person name="Hauser L."/>
            <person name="Sieprawska-Lupa M."/>
            <person name="Takai K."/>
            <person name="Miyazaki J."/>
            <person name="Whitman W."/>
            <person name="Woyke T.J."/>
        </authorList>
    </citation>
    <scope>NUCLEOTIDE SEQUENCE [LARGE SCALE GENOMIC DNA]</scope>
    <source>
        <strain evidence="2 3">Mc-S-70</strain>
    </source>
</reference>
<evidence type="ECO:0000313" key="2">
    <source>
        <dbReference type="EMBL" id="EHP85613.1"/>
    </source>
</evidence>
<evidence type="ECO:0000313" key="3">
    <source>
        <dbReference type="Proteomes" id="UP000003706"/>
    </source>
</evidence>
<proteinExistence type="predicted"/>
<accession>H1KZR6</accession>
<dbReference type="STRING" id="647171.MetfoDRAFT_1289"/>
<comment type="caution">
    <text evidence="2">The sequence shown here is derived from an EMBL/GenBank/DDBJ whole genome shotgun (WGS) entry which is preliminary data.</text>
</comment>
<keyword evidence="3" id="KW-1185">Reference proteome</keyword>
<dbReference type="EMBL" id="AGJL01000032">
    <property type="protein sequence ID" value="EHP85613.1"/>
    <property type="molecule type" value="Genomic_DNA"/>
</dbReference>
<evidence type="ECO:0000256" key="1">
    <source>
        <dbReference type="SAM" id="Phobius"/>
    </source>
</evidence>
<keyword evidence="1" id="KW-0472">Membrane</keyword>
<keyword evidence="1" id="KW-0812">Transmembrane</keyword>
<gene>
    <name evidence="2" type="ORF">MetfoDRAFT_1289</name>
</gene>
<feature type="transmembrane region" description="Helical" evidence="1">
    <location>
        <begin position="228"/>
        <end position="247"/>
    </location>
</feature>
<dbReference type="Proteomes" id="UP000003706">
    <property type="component" value="Unassembled WGS sequence"/>
</dbReference>
<organism evidence="2 3">
    <name type="scientific">Methanotorris formicicus Mc-S-70</name>
    <dbReference type="NCBI Taxonomy" id="647171"/>
    <lineage>
        <taxon>Archaea</taxon>
        <taxon>Methanobacteriati</taxon>
        <taxon>Methanobacteriota</taxon>
        <taxon>Methanomada group</taxon>
        <taxon>Methanococci</taxon>
        <taxon>Methanococcales</taxon>
        <taxon>Methanocaldococcaceae</taxon>
        <taxon>Methanotorris</taxon>
    </lineage>
</organism>
<keyword evidence="1" id="KW-1133">Transmembrane helix</keyword>
<protein>
    <submittedName>
        <fullName evidence="2">Uncharacterized protein</fullName>
    </submittedName>
</protein>
<dbReference type="AlphaFoldDB" id="H1KZR6"/>
<name>H1KZR6_9EURY</name>
<sequence>MVLVMGMGCFLLLIVVMAISNAYATEVYSDYDSAFDTSTSIVLEYNITPSISSDDLVEWVHNQGSDRSWVYHTYQDAIGGSFRYEVGYWIWKDNTSKFVISLYGNTSEGEVSRVNVVFDLFKMQSGKTYNIKISINGSKLEFFINGEKYAGPGHLQVWYANGSFNGWVPFNNGDISLGNFSLRQGIHGIKWGVTGWDSEHLGSHPFEDFIIANAMKYSVKPTPIKSPIPYEVVVLSFIAMTIVVLMGDDIWIRKC</sequence>